<dbReference type="OrthoDB" id="2789670at2759"/>
<comment type="caution">
    <text evidence="9">The sequence shown here is derived from an EMBL/GenBank/DDBJ whole genome shotgun (WGS) entry which is preliminary data.</text>
</comment>
<evidence type="ECO:0000256" key="6">
    <source>
        <dbReference type="ARBA" id="ARBA00023004"/>
    </source>
</evidence>
<keyword evidence="3 8" id="KW-0349">Heme</keyword>
<proteinExistence type="inferred from homology"/>
<reference evidence="9" key="1">
    <citation type="journal article" date="2020" name="Stud. Mycol.">
        <title>101 Dothideomycetes genomes: a test case for predicting lifestyles and emergence of pathogens.</title>
        <authorList>
            <person name="Haridas S."/>
            <person name="Albert R."/>
            <person name="Binder M."/>
            <person name="Bloem J."/>
            <person name="Labutti K."/>
            <person name="Salamov A."/>
            <person name="Andreopoulos B."/>
            <person name="Baker S."/>
            <person name="Barry K."/>
            <person name="Bills G."/>
            <person name="Bluhm B."/>
            <person name="Cannon C."/>
            <person name="Castanera R."/>
            <person name="Culley D."/>
            <person name="Daum C."/>
            <person name="Ezra D."/>
            <person name="Gonzalez J."/>
            <person name="Henrissat B."/>
            <person name="Kuo A."/>
            <person name="Liang C."/>
            <person name="Lipzen A."/>
            <person name="Lutzoni F."/>
            <person name="Magnuson J."/>
            <person name="Mondo S."/>
            <person name="Nolan M."/>
            <person name="Ohm R."/>
            <person name="Pangilinan J."/>
            <person name="Park H.-J."/>
            <person name="Ramirez L."/>
            <person name="Alfaro M."/>
            <person name="Sun H."/>
            <person name="Tritt A."/>
            <person name="Yoshinaga Y."/>
            <person name="Zwiers L.-H."/>
            <person name="Turgeon B."/>
            <person name="Goodwin S."/>
            <person name="Spatafora J."/>
            <person name="Crous P."/>
            <person name="Grigoriev I."/>
        </authorList>
    </citation>
    <scope>NUCLEOTIDE SEQUENCE</scope>
    <source>
        <strain evidence="9">CBS 133067</strain>
    </source>
</reference>
<dbReference type="Proteomes" id="UP000799772">
    <property type="component" value="Unassembled WGS sequence"/>
</dbReference>
<evidence type="ECO:0000256" key="3">
    <source>
        <dbReference type="ARBA" id="ARBA00022617"/>
    </source>
</evidence>
<comment type="similarity">
    <text evidence="2">Belongs to the cytochrome P450 family.</text>
</comment>
<sequence length="528" mass="59650">MSSVTYIQLALAVAALYVVKRLVFDKQRKAPLPPGPKGLPILGNIKDLPPPGQPEWLHWKKLKDGYGPISSITVLGQTLVLIHDSKAAIDLMERRSTNYSSRPRLVFGFEMCGWKDTISSLPYGPRHRTARKYAYSILGTKAAVSKFYPLQEAEVRRFLFRTMNNPADVIQHIRTEAGAIILKATYDYTIEPHSRDPLVDLADAALAQFSSAVTAGAWMVDMMPFLKYMPDWVPGTDFKRTARLWHKTLMDVVDRPFTYVKQQMAQKHYHPSFVSKLLEEPGQERITPESEFIIKWSAASLYTGGADTTVSTLSCFFLAMTLFPEVQRKAQEEIDRIVGTARLPTFEDRDNLRYVEAVVTEALRWHPVAPLAIPHLTEEDDIYDGYLLPKGSLIIANSWWLLHDPKVYNEPMEFKPERFLGENAEPDARNYCYGYGRRICPGRVLADSSVFLTIASALAAFNISKATDANGKEIEPKVEFTPGIISHPVPFGCTIKPRSEVHEQLIKNVEVEYPWEESDAKALQSAQQ</sequence>
<dbReference type="InterPro" id="IPR036396">
    <property type="entry name" value="Cyt_P450_sf"/>
</dbReference>
<evidence type="ECO:0000313" key="9">
    <source>
        <dbReference type="EMBL" id="KAF2103859.1"/>
    </source>
</evidence>
<dbReference type="GO" id="GO:0020037">
    <property type="term" value="F:heme binding"/>
    <property type="evidence" value="ECO:0007669"/>
    <property type="project" value="InterPro"/>
</dbReference>
<evidence type="ECO:0000256" key="1">
    <source>
        <dbReference type="ARBA" id="ARBA00001971"/>
    </source>
</evidence>
<protein>
    <submittedName>
        <fullName evidence="9">Cytochrome P450</fullName>
    </submittedName>
</protein>
<keyword evidence="4 8" id="KW-0479">Metal-binding</keyword>
<evidence type="ECO:0000256" key="2">
    <source>
        <dbReference type="ARBA" id="ARBA00010617"/>
    </source>
</evidence>
<name>A0A9P4IMI1_9PEZI</name>
<keyword evidence="6 8" id="KW-0408">Iron</keyword>
<dbReference type="PRINTS" id="PR00463">
    <property type="entry name" value="EP450I"/>
</dbReference>
<evidence type="ECO:0000256" key="5">
    <source>
        <dbReference type="ARBA" id="ARBA00023002"/>
    </source>
</evidence>
<evidence type="ECO:0000256" key="7">
    <source>
        <dbReference type="ARBA" id="ARBA00023033"/>
    </source>
</evidence>
<dbReference type="GO" id="GO:0005506">
    <property type="term" value="F:iron ion binding"/>
    <property type="evidence" value="ECO:0007669"/>
    <property type="project" value="InterPro"/>
</dbReference>
<dbReference type="EMBL" id="ML978121">
    <property type="protein sequence ID" value="KAF2103859.1"/>
    <property type="molecule type" value="Genomic_DNA"/>
</dbReference>
<dbReference type="SUPFAM" id="SSF48264">
    <property type="entry name" value="Cytochrome P450"/>
    <property type="match status" value="1"/>
</dbReference>
<dbReference type="PRINTS" id="PR00385">
    <property type="entry name" value="P450"/>
</dbReference>
<accession>A0A9P4IMI1</accession>
<feature type="binding site" description="axial binding residue" evidence="8">
    <location>
        <position position="440"/>
    </location>
    <ligand>
        <name>heme</name>
        <dbReference type="ChEBI" id="CHEBI:30413"/>
    </ligand>
    <ligandPart>
        <name>Fe</name>
        <dbReference type="ChEBI" id="CHEBI:18248"/>
    </ligandPart>
</feature>
<keyword evidence="10" id="KW-1185">Reference proteome</keyword>
<evidence type="ECO:0000256" key="4">
    <source>
        <dbReference type="ARBA" id="ARBA00022723"/>
    </source>
</evidence>
<dbReference type="CDD" id="cd11065">
    <property type="entry name" value="CYP64-like"/>
    <property type="match status" value="1"/>
</dbReference>
<keyword evidence="5" id="KW-0560">Oxidoreductase</keyword>
<keyword evidence="7" id="KW-0503">Monooxygenase</keyword>
<dbReference type="Pfam" id="PF00067">
    <property type="entry name" value="p450"/>
    <property type="match status" value="1"/>
</dbReference>
<dbReference type="InterPro" id="IPR050364">
    <property type="entry name" value="Cytochrome_P450_fung"/>
</dbReference>
<dbReference type="InterPro" id="IPR001128">
    <property type="entry name" value="Cyt_P450"/>
</dbReference>
<dbReference type="PANTHER" id="PTHR46300:SF7">
    <property type="entry name" value="P450, PUTATIVE (EUROFUNG)-RELATED"/>
    <property type="match status" value="1"/>
</dbReference>
<dbReference type="Gene3D" id="1.10.630.10">
    <property type="entry name" value="Cytochrome P450"/>
    <property type="match status" value="1"/>
</dbReference>
<gene>
    <name evidence="9" type="ORF">NA57DRAFT_30228</name>
</gene>
<comment type="cofactor">
    <cofactor evidence="1 8">
        <name>heme</name>
        <dbReference type="ChEBI" id="CHEBI:30413"/>
    </cofactor>
</comment>
<dbReference type="GO" id="GO:0016705">
    <property type="term" value="F:oxidoreductase activity, acting on paired donors, with incorporation or reduction of molecular oxygen"/>
    <property type="evidence" value="ECO:0007669"/>
    <property type="project" value="InterPro"/>
</dbReference>
<evidence type="ECO:0000256" key="8">
    <source>
        <dbReference type="PIRSR" id="PIRSR602401-1"/>
    </source>
</evidence>
<dbReference type="PANTHER" id="PTHR46300">
    <property type="entry name" value="P450, PUTATIVE (EUROFUNG)-RELATED-RELATED"/>
    <property type="match status" value="1"/>
</dbReference>
<dbReference type="GO" id="GO:0004497">
    <property type="term" value="F:monooxygenase activity"/>
    <property type="evidence" value="ECO:0007669"/>
    <property type="project" value="UniProtKB-KW"/>
</dbReference>
<organism evidence="9 10">
    <name type="scientific">Rhizodiscina lignyota</name>
    <dbReference type="NCBI Taxonomy" id="1504668"/>
    <lineage>
        <taxon>Eukaryota</taxon>
        <taxon>Fungi</taxon>
        <taxon>Dikarya</taxon>
        <taxon>Ascomycota</taxon>
        <taxon>Pezizomycotina</taxon>
        <taxon>Dothideomycetes</taxon>
        <taxon>Pleosporomycetidae</taxon>
        <taxon>Aulographales</taxon>
        <taxon>Rhizodiscinaceae</taxon>
        <taxon>Rhizodiscina</taxon>
    </lineage>
</organism>
<dbReference type="AlphaFoldDB" id="A0A9P4IMI1"/>
<dbReference type="InterPro" id="IPR002401">
    <property type="entry name" value="Cyt_P450_E_grp-I"/>
</dbReference>
<evidence type="ECO:0000313" key="10">
    <source>
        <dbReference type="Proteomes" id="UP000799772"/>
    </source>
</evidence>